<keyword evidence="6 8" id="KW-1133">Transmembrane helix</keyword>
<keyword evidence="4 11" id="KW-0808">Transferase</keyword>
<dbReference type="InterPro" id="IPR039528">
    <property type="entry name" value="DPM1-like"/>
</dbReference>
<keyword evidence="7 8" id="KW-0472">Membrane</keyword>
<evidence type="ECO:0000313" key="12">
    <source>
        <dbReference type="Proteomes" id="UP000276254"/>
    </source>
</evidence>
<keyword evidence="3" id="KW-0328">Glycosyltransferase</keyword>
<evidence type="ECO:0000256" key="1">
    <source>
        <dbReference type="ARBA" id="ARBA00004141"/>
    </source>
</evidence>
<comment type="similarity">
    <text evidence="2">Belongs to the glycosyltransferase 2 family.</text>
</comment>
<keyword evidence="5 8" id="KW-0812">Transmembrane</keyword>
<evidence type="ECO:0000256" key="3">
    <source>
        <dbReference type="ARBA" id="ARBA00022676"/>
    </source>
</evidence>
<accession>A0A494TKW0</accession>
<dbReference type="InterPro" id="IPR029044">
    <property type="entry name" value="Nucleotide-diphossugar_trans"/>
</dbReference>
<dbReference type="GO" id="GO:0004582">
    <property type="term" value="F:dolichyl-phosphate beta-D-mannosyltransferase activity"/>
    <property type="evidence" value="ECO:0007669"/>
    <property type="project" value="InterPro"/>
</dbReference>
<evidence type="ECO:0000256" key="7">
    <source>
        <dbReference type="ARBA" id="ARBA00023136"/>
    </source>
</evidence>
<dbReference type="KEGG" id="spha:D3Y57_11340"/>
<dbReference type="GO" id="GO:0009247">
    <property type="term" value="P:glycolipid biosynthetic process"/>
    <property type="evidence" value="ECO:0007669"/>
    <property type="project" value="TreeGrafter"/>
</dbReference>
<evidence type="ECO:0000259" key="10">
    <source>
        <dbReference type="Pfam" id="PF04138"/>
    </source>
</evidence>
<feature type="domain" description="GtrA/DPMS transmembrane" evidence="10">
    <location>
        <begin position="270"/>
        <end position="395"/>
    </location>
</feature>
<evidence type="ECO:0000256" key="5">
    <source>
        <dbReference type="ARBA" id="ARBA00022692"/>
    </source>
</evidence>
<dbReference type="Pfam" id="PF04138">
    <property type="entry name" value="GtrA_DPMS_TM"/>
    <property type="match status" value="1"/>
</dbReference>
<dbReference type="Proteomes" id="UP000276254">
    <property type="component" value="Chromosome"/>
</dbReference>
<name>A0A494TKW0_SPHPE</name>
<evidence type="ECO:0000256" key="2">
    <source>
        <dbReference type="ARBA" id="ARBA00006739"/>
    </source>
</evidence>
<gene>
    <name evidence="11" type="ORF">D3Y57_11340</name>
</gene>
<dbReference type="OrthoDB" id="9811222at2"/>
<evidence type="ECO:0000256" key="8">
    <source>
        <dbReference type="SAM" id="Phobius"/>
    </source>
</evidence>
<dbReference type="Pfam" id="PF00535">
    <property type="entry name" value="Glycos_transf_2"/>
    <property type="match status" value="1"/>
</dbReference>
<feature type="transmembrane region" description="Helical" evidence="8">
    <location>
        <begin position="339"/>
        <end position="364"/>
    </location>
</feature>
<organism evidence="11 12">
    <name type="scientific">Sphingomonas paeninsulae</name>
    <dbReference type="NCBI Taxonomy" id="2319844"/>
    <lineage>
        <taxon>Bacteria</taxon>
        <taxon>Pseudomonadati</taxon>
        <taxon>Pseudomonadota</taxon>
        <taxon>Alphaproteobacteria</taxon>
        <taxon>Sphingomonadales</taxon>
        <taxon>Sphingomonadaceae</taxon>
        <taxon>Sphingomonas</taxon>
    </lineage>
</organism>
<dbReference type="EMBL" id="CP032829">
    <property type="protein sequence ID" value="AYJ86451.1"/>
    <property type="molecule type" value="Genomic_DNA"/>
</dbReference>
<sequence>MTEALDDSPVGANSVIADGKSFVFETGMLPAELSVVVPTYNEAKNAPLIVAALSRALVGIRWEVVFVDDDSPDGTASHARALALGDPRVRVVHRYGRRGLASACVEGILATAAPYVAIMDGDMQHDETILPQMLDRLSKGDVDLVVGSRYVEGGGMGDWNKRRVAMSRFATMLANRLTKTAIGDPMSGFFMIARAPFMAALPGLSSIGFKILLDIAASSPTPLRVAEVPFTFRNRQHGESKLDGLVLWEYLQLLIDKAFGHIVPVRFISFALVGGSGVFVHFFVLTVTLETLLAINGASLEGRWFVIAQGAATLVATTTNFLLNNLLTYRDQRLKGAKLVWGWITFNLVCGFGFAANVGVASWLYQRHNYLIVSALAGIAVTTVWNYAMSSIFTWRKRG</sequence>
<dbReference type="PANTHER" id="PTHR43398">
    <property type="entry name" value="DOLICHOL-PHOSPHATE MANNOSYLTRANSFERASE SUBUNIT 1"/>
    <property type="match status" value="1"/>
</dbReference>
<evidence type="ECO:0000259" key="9">
    <source>
        <dbReference type="Pfam" id="PF00535"/>
    </source>
</evidence>
<evidence type="ECO:0000256" key="6">
    <source>
        <dbReference type="ARBA" id="ARBA00022989"/>
    </source>
</evidence>
<dbReference type="GO" id="GO:0000271">
    <property type="term" value="P:polysaccharide biosynthetic process"/>
    <property type="evidence" value="ECO:0007669"/>
    <property type="project" value="InterPro"/>
</dbReference>
<dbReference type="GO" id="GO:0016020">
    <property type="term" value="C:membrane"/>
    <property type="evidence" value="ECO:0007669"/>
    <property type="project" value="UniProtKB-SubCell"/>
</dbReference>
<dbReference type="PANTHER" id="PTHR43398:SF1">
    <property type="entry name" value="DOLICHOL-PHOSPHATE MANNOSYLTRANSFERASE SUBUNIT 1"/>
    <property type="match status" value="1"/>
</dbReference>
<dbReference type="CDD" id="cd06442">
    <property type="entry name" value="DPM1_like"/>
    <property type="match status" value="1"/>
</dbReference>
<proteinExistence type="inferred from homology"/>
<dbReference type="AlphaFoldDB" id="A0A494TKW0"/>
<comment type="subcellular location">
    <subcellularLocation>
        <location evidence="1">Membrane</location>
        <topology evidence="1">Multi-pass membrane protein</topology>
    </subcellularLocation>
</comment>
<evidence type="ECO:0000313" key="11">
    <source>
        <dbReference type="EMBL" id="AYJ86451.1"/>
    </source>
</evidence>
<feature type="transmembrane region" description="Helical" evidence="8">
    <location>
        <begin position="304"/>
        <end position="327"/>
    </location>
</feature>
<feature type="domain" description="Glycosyltransferase 2-like" evidence="9">
    <location>
        <begin position="34"/>
        <end position="197"/>
    </location>
</feature>
<protein>
    <submittedName>
        <fullName evidence="11">Glycosyltransferase family 2 protein</fullName>
    </submittedName>
</protein>
<evidence type="ECO:0000256" key="4">
    <source>
        <dbReference type="ARBA" id="ARBA00022679"/>
    </source>
</evidence>
<dbReference type="Gene3D" id="3.90.550.10">
    <property type="entry name" value="Spore Coat Polysaccharide Biosynthesis Protein SpsA, Chain A"/>
    <property type="match status" value="1"/>
</dbReference>
<keyword evidence="12" id="KW-1185">Reference proteome</keyword>
<feature type="transmembrane region" description="Helical" evidence="8">
    <location>
        <begin position="263"/>
        <end position="284"/>
    </location>
</feature>
<dbReference type="InterPro" id="IPR007267">
    <property type="entry name" value="GtrA_DPMS_TM"/>
</dbReference>
<reference evidence="11 12" key="1">
    <citation type="submission" date="2018-09" db="EMBL/GenBank/DDBJ databases">
        <title>Sphingomonas peninsula sp. nov., isolated from fildes peninsula, Antarctic soil.</title>
        <authorList>
            <person name="Yingchao G."/>
        </authorList>
    </citation>
    <scope>NUCLEOTIDE SEQUENCE [LARGE SCALE GENOMIC DNA]</scope>
    <source>
        <strain evidence="11 12">YZ-8</strain>
    </source>
</reference>
<dbReference type="InterPro" id="IPR001173">
    <property type="entry name" value="Glyco_trans_2-like"/>
</dbReference>
<feature type="transmembrane region" description="Helical" evidence="8">
    <location>
        <begin position="370"/>
        <end position="388"/>
    </location>
</feature>
<dbReference type="SUPFAM" id="SSF53448">
    <property type="entry name" value="Nucleotide-diphospho-sugar transferases"/>
    <property type="match status" value="1"/>
</dbReference>